<protein>
    <submittedName>
        <fullName evidence="4">Fructosamine kinase</fullName>
    </submittedName>
</protein>
<dbReference type="RefSeq" id="WP_342190303.1">
    <property type="nucleotide sequence ID" value="NZ_CP151726.1"/>
</dbReference>
<dbReference type="Proteomes" id="UP000320176">
    <property type="component" value="Unassembled WGS sequence"/>
</dbReference>
<organism evidence="4 5">
    <name type="scientific">Stieleria varia</name>
    <dbReference type="NCBI Taxonomy" id="2528005"/>
    <lineage>
        <taxon>Bacteria</taxon>
        <taxon>Pseudomonadati</taxon>
        <taxon>Planctomycetota</taxon>
        <taxon>Planctomycetia</taxon>
        <taxon>Pirellulales</taxon>
        <taxon>Pirellulaceae</taxon>
        <taxon>Stieleria</taxon>
    </lineage>
</organism>
<dbReference type="Gene3D" id="3.90.1200.10">
    <property type="match status" value="1"/>
</dbReference>
<evidence type="ECO:0000256" key="2">
    <source>
        <dbReference type="PIRNR" id="PIRNR006221"/>
    </source>
</evidence>
<dbReference type="SUPFAM" id="SSF56112">
    <property type="entry name" value="Protein kinase-like (PK-like)"/>
    <property type="match status" value="1"/>
</dbReference>
<evidence type="ECO:0000256" key="3">
    <source>
        <dbReference type="SAM" id="MobiDB-lite"/>
    </source>
</evidence>
<gene>
    <name evidence="4" type="ORF">Pla52n_65710</name>
</gene>
<evidence type="ECO:0000313" key="4">
    <source>
        <dbReference type="EMBL" id="TWT91580.1"/>
    </source>
</evidence>
<dbReference type="InterPro" id="IPR011009">
    <property type="entry name" value="Kinase-like_dom_sf"/>
</dbReference>
<evidence type="ECO:0000313" key="5">
    <source>
        <dbReference type="Proteomes" id="UP000320176"/>
    </source>
</evidence>
<sequence length="306" mass="34389">MKKSKPQQRSPVLDESFAGQLDPPRRVVESQTVGGGCISPAWQVLVERSDNGERERLFVKRNSMAMAENFRCEASGLTALAQTGTIRVPSPLATLVHGSHAYLVLPWIETSKRRNGFFEEFGRRLAQLHRATSGDQIGWHEDNFLGSAPQKNAAMQNWPHFVAEQRIGFQVRWAVDQGLADRRLQADCERIMSAMPEILDGRQQGTSLLHGDLWSGNYLCDDSGQPVLIDPAVSRGCREAEWGMIRLFGACPVEFEQAYQETWPMNDGWQRRSSVYVLYHLLNHLNLFGSGYLGQCRSLAAEIVSQ</sequence>
<dbReference type="Gene3D" id="3.30.200.20">
    <property type="entry name" value="Phosphorylase Kinase, domain 1"/>
    <property type="match status" value="1"/>
</dbReference>
<reference evidence="4 5" key="1">
    <citation type="submission" date="2019-02" db="EMBL/GenBank/DDBJ databases">
        <title>Deep-cultivation of Planctomycetes and their phenomic and genomic characterization uncovers novel biology.</title>
        <authorList>
            <person name="Wiegand S."/>
            <person name="Jogler M."/>
            <person name="Boedeker C."/>
            <person name="Pinto D."/>
            <person name="Vollmers J."/>
            <person name="Rivas-Marin E."/>
            <person name="Kohn T."/>
            <person name="Peeters S.H."/>
            <person name="Heuer A."/>
            <person name="Rast P."/>
            <person name="Oberbeckmann S."/>
            <person name="Bunk B."/>
            <person name="Jeske O."/>
            <person name="Meyerdierks A."/>
            <person name="Storesund J.E."/>
            <person name="Kallscheuer N."/>
            <person name="Luecker S."/>
            <person name="Lage O.M."/>
            <person name="Pohl T."/>
            <person name="Merkel B.J."/>
            <person name="Hornburger P."/>
            <person name="Mueller R.-W."/>
            <person name="Bruemmer F."/>
            <person name="Labrenz M."/>
            <person name="Spormann A.M."/>
            <person name="Op Den Camp H."/>
            <person name="Overmann J."/>
            <person name="Amann R."/>
            <person name="Jetten M.S.M."/>
            <person name="Mascher T."/>
            <person name="Medema M.H."/>
            <person name="Devos D.P."/>
            <person name="Kaster A.-K."/>
            <person name="Ovreas L."/>
            <person name="Rohde M."/>
            <person name="Galperin M.Y."/>
            <person name="Jogler C."/>
        </authorList>
    </citation>
    <scope>NUCLEOTIDE SEQUENCE [LARGE SCALE GENOMIC DNA]</scope>
    <source>
        <strain evidence="4 5">Pla52n</strain>
    </source>
</reference>
<dbReference type="AlphaFoldDB" id="A0A5C5ZWU1"/>
<keyword evidence="2 4" id="KW-0418">Kinase</keyword>
<keyword evidence="2" id="KW-0808">Transferase</keyword>
<feature type="region of interest" description="Disordered" evidence="3">
    <location>
        <begin position="1"/>
        <end position="21"/>
    </location>
</feature>
<dbReference type="InterPro" id="IPR016477">
    <property type="entry name" value="Fructo-/Ketosamine-3-kinase"/>
</dbReference>
<dbReference type="EMBL" id="SJPN01000015">
    <property type="protein sequence ID" value="TWT91580.1"/>
    <property type="molecule type" value="Genomic_DNA"/>
</dbReference>
<dbReference type="PANTHER" id="PTHR12149">
    <property type="entry name" value="FRUCTOSAMINE 3 KINASE-RELATED PROTEIN"/>
    <property type="match status" value="1"/>
</dbReference>
<comment type="similarity">
    <text evidence="1 2">Belongs to the fructosamine kinase family.</text>
</comment>
<name>A0A5C5ZWU1_9BACT</name>
<dbReference type="PANTHER" id="PTHR12149:SF8">
    <property type="entry name" value="PROTEIN-RIBULOSAMINE 3-KINASE"/>
    <property type="match status" value="1"/>
</dbReference>
<accession>A0A5C5ZWU1</accession>
<dbReference type="PIRSF" id="PIRSF006221">
    <property type="entry name" value="Ketosamine-3-kinase"/>
    <property type="match status" value="1"/>
</dbReference>
<keyword evidence="5" id="KW-1185">Reference proteome</keyword>
<dbReference type="GO" id="GO:0016301">
    <property type="term" value="F:kinase activity"/>
    <property type="evidence" value="ECO:0007669"/>
    <property type="project" value="UniProtKB-UniRule"/>
</dbReference>
<proteinExistence type="inferred from homology"/>
<dbReference type="Pfam" id="PF03881">
    <property type="entry name" value="Fructosamin_kin"/>
    <property type="match status" value="1"/>
</dbReference>
<comment type="caution">
    <text evidence="4">The sequence shown here is derived from an EMBL/GenBank/DDBJ whole genome shotgun (WGS) entry which is preliminary data.</text>
</comment>
<evidence type="ECO:0000256" key="1">
    <source>
        <dbReference type="ARBA" id="ARBA00009460"/>
    </source>
</evidence>